<accession>A0A6S7GAG3</accession>
<dbReference type="Gene3D" id="2.30.30.140">
    <property type="match status" value="1"/>
</dbReference>
<dbReference type="Gene3D" id="3.30.40.10">
    <property type="entry name" value="Zinc/RING finger domain, C3HC4 (zinc finger)"/>
    <property type="match status" value="1"/>
</dbReference>
<dbReference type="OrthoDB" id="5963379at2759"/>
<dbReference type="Pfam" id="PF14061">
    <property type="entry name" value="Mtf2_C"/>
    <property type="match status" value="1"/>
</dbReference>
<evidence type="ECO:0000256" key="5">
    <source>
        <dbReference type="ARBA" id="ARBA00022771"/>
    </source>
</evidence>
<feature type="compositionally biased region" description="Basic and acidic residues" evidence="9">
    <location>
        <begin position="378"/>
        <end position="390"/>
    </location>
</feature>
<dbReference type="InterPro" id="IPR025894">
    <property type="entry name" value="Mtf2_C_dom"/>
</dbReference>
<dbReference type="InterPro" id="IPR019787">
    <property type="entry name" value="Znf_PHD-finger"/>
</dbReference>
<dbReference type="EMBL" id="CACRXK020001412">
    <property type="protein sequence ID" value="CAB3988968.1"/>
    <property type="molecule type" value="Genomic_DNA"/>
</dbReference>
<dbReference type="InterPro" id="IPR019786">
    <property type="entry name" value="Zinc_finger_PHD-type_CS"/>
</dbReference>
<dbReference type="GO" id="GO:0005634">
    <property type="term" value="C:nucleus"/>
    <property type="evidence" value="ECO:0007669"/>
    <property type="project" value="UniProtKB-SubCell"/>
</dbReference>
<organism evidence="10 11">
    <name type="scientific">Paramuricea clavata</name>
    <name type="common">Red gorgonian</name>
    <name type="synonym">Violescent sea-whip</name>
    <dbReference type="NCBI Taxonomy" id="317549"/>
    <lineage>
        <taxon>Eukaryota</taxon>
        <taxon>Metazoa</taxon>
        <taxon>Cnidaria</taxon>
        <taxon>Anthozoa</taxon>
        <taxon>Octocorallia</taxon>
        <taxon>Malacalcyonacea</taxon>
        <taxon>Plexauridae</taxon>
        <taxon>Paramuricea</taxon>
    </lineage>
</organism>
<proteinExistence type="inferred from homology"/>
<reference evidence="10" key="1">
    <citation type="submission" date="2020-04" db="EMBL/GenBank/DDBJ databases">
        <authorList>
            <person name="Alioto T."/>
            <person name="Alioto T."/>
            <person name="Gomez Garrido J."/>
        </authorList>
    </citation>
    <scope>NUCLEOTIDE SEQUENCE</scope>
    <source>
        <strain evidence="10">A484AB</strain>
    </source>
</reference>
<feature type="region of interest" description="Disordered" evidence="9">
    <location>
        <begin position="378"/>
        <end position="400"/>
    </location>
</feature>
<dbReference type="InterPro" id="IPR011011">
    <property type="entry name" value="Znf_FYVE_PHD"/>
</dbReference>
<dbReference type="AlphaFoldDB" id="A0A6S7GAG3"/>
<dbReference type="InterPro" id="IPR013083">
    <property type="entry name" value="Znf_RING/FYVE/PHD"/>
</dbReference>
<evidence type="ECO:0000256" key="2">
    <source>
        <dbReference type="ARBA" id="ARBA00008084"/>
    </source>
</evidence>
<protein>
    <submittedName>
        <fullName evidence="10">Metal-response element-binding transcription factor 2 isoform X2</fullName>
    </submittedName>
</protein>
<comment type="similarity">
    <text evidence="2">Belongs to the Polycomblike family.</text>
</comment>
<dbReference type="Gene3D" id="3.90.980.20">
    <property type="match status" value="1"/>
</dbReference>
<evidence type="ECO:0000313" key="10">
    <source>
        <dbReference type="EMBL" id="CAB3988968.1"/>
    </source>
</evidence>
<gene>
    <name evidence="10" type="ORF">PACLA_8A047332</name>
</gene>
<sequence>MRPKKSKKKFFARVKTEIKSEICTCDLNEASSLPFAVEDEVLACWQDGLYYLAVVKTIDIEKSKCQVTFEDDSIYWVLFKHIRTVARNKGETLCSVCDKSESTHQNEIVVCASCFHGYHQTCHIPVIPEQSIDSEWFCRACVFSKATKAGGALKSGADADALRTVKSVFPYDLNVLQWDGNHKSNTDEMYCYCAGPGLWYYKMLECQNCRQWFHEACLQCLDYPLLLGDRLYYFVCAVCNNGEEYLKRMQLKWSDIAALVLYNLYLKYDKRGFKSSDVELFLNDNWNVLQCGNLQDTPEEERIEKLTEVMKKQKRKFRCQSSGNGNITWSLFIRCAPFPTKANLLLEAKRKSESEATSSLIDCNGNYLQADDFEDHSSTLSRKEVNHQSETDTSEIPTSYQAPLFPSLSMFKYLLPSCGSRGSPDLTSQSDRDSERCPKTGDKRLRSSESEDSTISEPIEKRFVNYVERLSDNITSYAGTNGRLACGEDCRLLGRRLARNGSIEYLVQWSGVTPDSF</sequence>
<keyword evidence="6" id="KW-0862">Zinc</keyword>
<dbReference type="CDD" id="cd20385">
    <property type="entry name" value="Tudor_PCL"/>
    <property type="match status" value="1"/>
</dbReference>
<dbReference type="InterPro" id="IPR002999">
    <property type="entry name" value="Tudor"/>
</dbReference>
<keyword evidence="7" id="KW-0156">Chromatin regulator</keyword>
<evidence type="ECO:0000256" key="1">
    <source>
        <dbReference type="ARBA" id="ARBA00004123"/>
    </source>
</evidence>
<dbReference type="PANTHER" id="PTHR12628">
    <property type="entry name" value="POLYCOMB-LIKE TRANSCRIPTION FACTOR"/>
    <property type="match status" value="1"/>
</dbReference>
<keyword evidence="11" id="KW-1185">Reference proteome</keyword>
<dbReference type="PROSITE" id="PS01359">
    <property type="entry name" value="ZF_PHD_1"/>
    <property type="match status" value="1"/>
</dbReference>
<keyword evidence="3" id="KW-0479">Metal-binding</keyword>
<dbReference type="SUPFAM" id="SSF57903">
    <property type="entry name" value="FYVE/PHD zinc finger"/>
    <property type="match status" value="2"/>
</dbReference>
<dbReference type="GO" id="GO:0008270">
    <property type="term" value="F:zinc ion binding"/>
    <property type="evidence" value="ECO:0007669"/>
    <property type="project" value="UniProtKB-KW"/>
</dbReference>
<dbReference type="SUPFAM" id="SSF63748">
    <property type="entry name" value="Tudor/PWWP/MBT"/>
    <property type="match status" value="1"/>
</dbReference>
<feature type="compositionally biased region" description="Basic and acidic residues" evidence="9">
    <location>
        <begin position="430"/>
        <end position="449"/>
    </location>
</feature>
<keyword evidence="8" id="KW-0539">Nucleus</keyword>
<dbReference type="PANTHER" id="PTHR12628:SF21">
    <property type="entry name" value="PHD-TYPE DOMAIN-CONTAINING PROTEIN"/>
    <property type="match status" value="1"/>
</dbReference>
<dbReference type="Pfam" id="PF18104">
    <property type="entry name" value="Tudor_2"/>
    <property type="match status" value="1"/>
</dbReference>
<keyword evidence="4" id="KW-0677">Repeat</keyword>
<dbReference type="InterPro" id="IPR040477">
    <property type="entry name" value="KDM4-like_Tudor"/>
</dbReference>
<evidence type="ECO:0000256" key="4">
    <source>
        <dbReference type="ARBA" id="ARBA00022737"/>
    </source>
</evidence>
<feature type="region of interest" description="Disordered" evidence="9">
    <location>
        <begin position="422"/>
        <end position="454"/>
    </location>
</feature>
<dbReference type="SMART" id="SM00333">
    <property type="entry name" value="TUDOR"/>
    <property type="match status" value="1"/>
</dbReference>
<dbReference type="GO" id="GO:0003682">
    <property type="term" value="F:chromatin binding"/>
    <property type="evidence" value="ECO:0007669"/>
    <property type="project" value="TreeGrafter"/>
</dbReference>
<dbReference type="Proteomes" id="UP001152795">
    <property type="component" value="Unassembled WGS sequence"/>
</dbReference>
<dbReference type="Pfam" id="PF00628">
    <property type="entry name" value="PHD"/>
    <property type="match status" value="1"/>
</dbReference>
<evidence type="ECO:0000256" key="8">
    <source>
        <dbReference type="ARBA" id="ARBA00023242"/>
    </source>
</evidence>
<comment type="subcellular location">
    <subcellularLocation>
        <location evidence="1">Nucleus</location>
    </subcellularLocation>
</comment>
<evidence type="ECO:0000256" key="3">
    <source>
        <dbReference type="ARBA" id="ARBA00022723"/>
    </source>
</evidence>
<dbReference type="PROSITE" id="PS50016">
    <property type="entry name" value="ZF_PHD_2"/>
    <property type="match status" value="1"/>
</dbReference>
<dbReference type="SMART" id="SM00249">
    <property type="entry name" value="PHD"/>
    <property type="match status" value="2"/>
</dbReference>
<keyword evidence="5" id="KW-0863">Zinc-finger</keyword>
<evidence type="ECO:0000256" key="9">
    <source>
        <dbReference type="SAM" id="MobiDB-lite"/>
    </source>
</evidence>
<name>A0A6S7GAG3_PARCT</name>
<evidence type="ECO:0000256" key="7">
    <source>
        <dbReference type="ARBA" id="ARBA00022853"/>
    </source>
</evidence>
<dbReference type="GO" id="GO:0045814">
    <property type="term" value="P:negative regulation of gene expression, epigenetic"/>
    <property type="evidence" value="ECO:0007669"/>
    <property type="project" value="TreeGrafter"/>
</dbReference>
<evidence type="ECO:0000256" key="6">
    <source>
        <dbReference type="ARBA" id="ARBA00022833"/>
    </source>
</evidence>
<dbReference type="GO" id="GO:0003677">
    <property type="term" value="F:DNA binding"/>
    <property type="evidence" value="ECO:0007669"/>
    <property type="project" value="TreeGrafter"/>
</dbReference>
<comment type="caution">
    <text evidence="10">The sequence shown here is derived from an EMBL/GenBank/DDBJ whole genome shotgun (WGS) entry which is preliminary data.</text>
</comment>
<dbReference type="InterPro" id="IPR001965">
    <property type="entry name" value="Znf_PHD"/>
</dbReference>
<evidence type="ECO:0000313" key="11">
    <source>
        <dbReference type="Proteomes" id="UP001152795"/>
    </source>
</evidence>